<keyword evidence="13" id="KW-1185">Reference proteome</keyword>
<evidence type="ECO:0000313" key="13">
    <source>
        <dbReference type="Proteomes" id="UP000243052"/>
    </source>
</evidence>
<keyword evidence="7 11" id="KW-1133">Transmembrane helix</keyword>
<accession>A0A0X8HWG1</accession>
<keyword evidence="5" id="KW-0547">Nucleotide-binding</keyword>
<proteinExistence type="inferred from homology"/>
<dbReference type="RefSeq" id="XP_017989731.1">
    <property type="nucleotide sequence ID" value="XM_018133997.1"/>
</dbReference>
<comment type="similarity">
    <text evidence="2">Belongs to the SRP receptor beta subunit family.</text>
</comment>
<keyword evidence="6" id="KW-0256">Endoplasmic reticulum</keyword>
<evidence type="ECO:0000256" key="8">
    <source>
        <dbReference type="ARBA" id="ARBA00023134"/>
    </source>
</evidence>
<name>A0A0X8HWG1_9SACH</name>
<evidence type="ECO:0000256" key="6">
    <source>
        <dbReference type="ARBA" id="ARBA00022824"/>
    </source>
</evidence>
<dbReference type="InterPro" id="IPR027417">
    <property type="entry name" value="P-loop_NTPase"/>
</dbReference>
<evidence type="ECO:0000256" key="1">
    <source>
        <dbReference type="ARBA" id="ARBA00004389"/>
    </source>
</evidence>
<evidence type="ECO:0000256" key="7">
    <source>
        <dbReference type="ARBA" id="ARBA00022989"/>
    </source>
</evidence>
<dbReference type="PROSITE" id="PS51417">
    <property type="entry name" value="ARF"/>
    <property type="match status" value="1"/>
</dbReference>
<evidence type="ECO:0000256" key="10">
    <source>
        <dbReference type="ARBA" id="ARBA00023170"/>
    </source>
</evidence>
<comment type="subcellular location">
    <subcellularLocation>
        <location evidence="1">Endoplasmic reticulum membrane</location>
        <topology evidence="1">Single-pass membrane protein</topology>
    </subcellularLocation>
</comment>
<feature type="transmembrane region" description="Helical" evidence="11">
    <location>
        <begin position="6"/>
        <end position="26"/>
    </location>
</feature>
<gene>
    <name evidence="12" type="ORF">AW171_hschr84787</name>
</gene>
<dbReference type="EMBL" id="CP014248">
    <property type="protein sequence ID" value="AMD22735.1"/>
    <property type="molecule type" value="Genomic_DNA"/>
</dbReference>
<reference evidence="12 13" key="1">
    <citation type="submission" date="2016-01" db="EMBL/GenBank/DDBJ databases">
        <title>Genome sequence of the yeast Holleya sinecauda.</title>
        <authorList>
            <person name="Dietrich F.S."/>
        </authorList>
    </citation>
    <scope>NUCLEOTIDE SEQUENCE [LARGE SCALE GENOMIC DNA]</scope>
    <source>
        <strain evidence="12 13">ATCC 58844</strain>
    </source>
</reference>
<evidence type="ECO:0000256" key="11">
    <source>
        <dbReference type="SAM" id="Phobius"/>
    </source>
</evidence>
<dbReference type="GeneID" id="28726097"/>
<keyword evidence="4 11" id="KW-0812">Transmembrane</keyword>
<evidence type="ECO:0000256" key="4">
    <source>
        <dbReference type="ARBA" id="ARBA00022692"/>
    </source>
</evidence>
<evidence type="ECO:0000256" key="3">
    <source>
        <dbReference type="ARBA" id="ARBA00020256"/>
    </source>
</evidence>
<dbReference type="SUPFAM" id="SSF52540">
    <property type="entry name" value="P-loop containing nucleoside triphosphate hydrolases"/>
    <property type="match status" value="1"/>
</dbReference>
<dbReference type="Gene3D" id="3.40.50.300">
    <property type="entry name" value="P-loop containing nucleotide triphosphate hydrolases"/>
    <property type="match status" value="1"/>
</dbReference>
<sequence>MTVINNASIAAIAIILVTSLVILFKWKHANLMTPMHSTRSVKTNKEPTIVIAGSSNSGKTSLFNLLVSNEAHSTLMSQVPNIKSNFKLPFGSQSTKFTLMDFPGHTKLRHMLYQALKESTNIKFIILMVDSTSDPKNITDTAEILYEILKITERNPLGVDILIACNKSESFTSRLPVKFRIALEQEIDTIIKTKKKNLSSLNHNLSAGVEEEEEDDDDILPIHASNGFSFNLLEGSVDAIEGSVLKNDIGKWGNWIEERTS</sequence>
<dbReference type="AlphaFoldDB" id="A0A0X8HWG1"/>
<dbReference type="Pfam" id="PF09439">
    <property type="entry name" value="SRPRB"/>
    <property type="match status" value="1"/>
</dbReference>
<keyword evidence="9 11" id="KW-0472">Membrane</keyword>
<evidence type="ECO:0000256" key="2">
    <source>
        <dbReference type="ARBA" id="ARBA00005619"/>
    </source>
</evidence>
<dbReference type="InterPro" id="IPR019009">
    <property type="entry name" value="SRP_receptor_beta_su"/>
</dbReference>
<evidence type="ECO:0000256" key="5">
    <source>
        <dbReference type="ARBA" id="ARBA00022741"/>
    </source>
</evidence>
<keyword evidence="10" id="KW-0675">Receptor</keyword>
<dbReference type="OrthoDB" id="41266at2759"/>
<dbReference type="STRING" id="45286.A0A0X8HWG1"/>
<protein>
    <recommendedName>
        <fullName evidence="3">Signal recognition particle receptor subunit beta</fullName>
    </recommendedName>
</protein>
<dbReference type="GO" id="GO:0005525">
    <property type="term" value="F:GTP binding"/>
    <property type="evidence" value="ECO:0007669"/>
    <property type="project" value="UniProtKB-KW"/>
</dbReference>
<evidence type="ECO:0000256" key="9">
    <source>
        <dbReference type="ARBA" id="ARBA00023136"/>
    </source>
</evidence>
<evidence type="ECO:0000313" key="12">
    <source>
        <dbReference type="EMBL" id="AMD22735.1"/>
    </source>
</evidence>
<keyword evidence="8" id="KW-0342">GTP-binding</keyword>
<organism evidence="12 13">
    <name type="scientific">Eremothecium sinecaudum</name>
    <dbReference type="NCBI Taxonomy" id="45286"/>
    <lineage>
        <taxon>Eukaryota</taxon>
        <taxon>Fungi</taxon>
        <taxon>Dikarya</taxon>
        <taxon>Ascomycota</taxon>
        <taxon>Saccharomycotina</taxon>
        <taxon>Saccharomycetes</taxon>
        <taxon>Saccharomycetales</taxon>
        <taxon>Saccharomycetaceae</taxon>
        <taxon>Eremothecium</taxon>
    </lineage>
</organism>
<dbReference type="CDD" id="cd04105">
    <property type="entry name" value="SR_beta"/>
    <property type="match status" value="1"/>
</dbReference>
<dbReference type="GO" id="GO:0005789">
    <property type="term" value="C:endoplasmic reticulum membrane"/>
    <property type="evidence" value="ECO:0007669"/>
    <property type="project" value="UniProtKB-SubCell"/>
</dbReference>
<dbReference type="Proteomes" id="UP000243052">
    <property type="component" value="Chromosome viii"/>
</dbReference>